<protein>
    <recommendedName>
        <fullName evidence="3">Cyanobacterial TRADD-N associated 2 transmembrane domain-containing protein</fullName>
    </recommendedName>
</protein>
<organism evidence="4 5">
    <name type="scientific">Shewanella carassii</name>
    <dbReference type="NCBI Taxonomy" id="1987584"/>
    <lineage>
        <taxon>Bacteria</taxon>
        <taxon>Pseudomonadati</taxon>
        <taxon>Pseudomonadota</taxon>
        <taxon>Gammaproteobacteria</taxon>
        <taxon>Alteromonadales</taxon>
        <taxon>Shewanellaceae</taxon>
        <taxon>Shewanella</taxon>
    </lineage>
</organism>
<keyword evidence="1" id="KW-0175">Coiled coil</keyword>
<keyword evidence="2" id="KW-0472">Membrane</keyword>
<evidence type="ECO:0000256" key="1">
    <source>
        <dbReference type="SAM" id="Coils"/>
    </source>
</evidence>
<dbReference type="Proteomes" id="UP000606498">
    <property type="component" value="Unassembled WGS sequence"/>
</dbReference>
<dbReference type="InterPro" id="IPR048567">
    <property type="entry name" value="CyanoTRADDas_TM"/>
</dbReference>
<name>A0ABQ1TG11_9GAMM</name>
<keyword evidence="2" id="KW-0812">Transmembrane</keyword>
<proteinExistence type="predicted"/>
<accession>A0ABQ1TG11</accession>
<feature type="transmembrane region" description="Helical" evidence="2">
    <location>
        <begin position="77"/>
        <end position="96"/>
    </location>
</feature>
<keyword evidence="5" id="KW-1185">Reference proteome</keyword>
<feature type="coiled-coil region" evidence="1">
    <location>
        <begin position="10"/>
        <end position="41"/>
    </location>
</feature>
<sequence length="265" mass="29810">MSGNEEIMEKNEEKQEKDGLLANIDEKISKLQVRLDHKESRAADVLLGLVIVLCIVFAFIGNDLLKGTGIVADDFKYAPFVGVALTFYFGFFFAFLSTRRNVRRRQLVEELESLKAKRNTIRPLQDSESVTYFDRLVDININNLSDYYSMVKEHTDKSFFASIFAGGIGFLLIVTGLLIGFTDLNNSQSIAYISSGSGVIIEFISGVFFWLYSKTTQQLKGYHDSLVNIQNVLLSFKVIEDTKDDATKLEMAKTMITSLNSTKNA</sequence>
<evidence type="ECO:0000256" key="2">
    <source>
        <dbReference type="SAM" id="Phobius"/>
    </source>
</evidence>
<dbReference type="EMBL" id="BMKO01000026">
    <property type="protein sequence ID" value="GGE94649.1"/>
    <property type="molecule type" value="Genomic_DNA"/>
</dbReference>
<comment type="caution">
    <text evidence="4">The sequence shown here is derived from an EMBL/GenBank/DDBJ whole genome shotgun (WGS) entry which is preliminary data.</text>
</comment>
<gene>
    <name evidence="4" type="ORF">GCM10011520_38720</name>
</gene>
<dbReference type="RefSeq" id="WP_338092013.1">
    <property type="nucleotide sequence ID" value="NZ_BMKO01000026.1"/>
</dbReference>
<evidence type="ECO:0000313" key="5">
    <source>
        <dbReference type="Proteomes" id="UP000606498"/>
    </source>
</evidence>
<feature type="transmembrane region" description="Helical" evidence="2">
    <location>
        <begin position="159"/>
        <end position="179"/>
    </location>
</feature>
<keyword evidence="2" id="KW-1133">Transmembrane helix</keyword>
<dbReference type="Pfam" id="PF20712">
    <property type="entry name" value="CyanoTRADDas_TM"/>
    <property type="match status" value="1"/>
</dbReference>
<feature type="transmembrane region" description="Helical" evidence="2">
    <location>
        <begin position="191"/>
        <end position="212"/>
    </location>
</feature>
<evidence type="ECO:0000313" key="4">
    <source>
        <dbReference type="EMBL" id="GGE94649.1"/>
    </source>
</evidence>
<evidence type="ECO:0000259" key="3">
    <source>
        <dbReference type="Pfam" id="PF20712"/>
    </source>
</evidence>
<feature type="transmembrane region" description="Helical" evidence="2">
    <location>
        <begin position="45"/>
        <end position="65"/>
    </location>
</feature>
<feature type="domain" description="Cyanobacterial TRADD-N associated 2 transmembrane" evidence="3">
    <location>
        <begin position="153"/>
        <end position="219"/>
    </location>
</feature>
<reference evidence="5" key="1">
    <citation type="journal article" date="2019" name="Int. J. Syst. Evol. Microbiol.">
        <title>The Global Catalogue of Microorganisms (GCM) 10K type strain sequencing project: providing services to taxonomists for standard genome sequencing and annotation.</title>
        <authorList>
            <consortium name="The Broad Institute Genomics Platform"/>
            <consortium name="The Broad Institute Genome Sequencing Center for Infectious Disease"/>
            <person name="Wu L."/>
            <person name="Ma J."/>
        </authorList>
    </citation>
    <scope>NUCLEOTIDE SEQUENCE [LARGE SCALE GENOMIC DNA]</scope>
    <source>
        <strain evidence="5">CGMCC 1.16033</strain>
    </source>
</reference>